<evidence type="ECO:0000259" key="1">
    <source>
        <dbReference type="Pfam" id="PF04233"/>
    </source>
</evidence>
<dbReference type="Pfam" id="PF04233">
    <property type="entry name" value="Phage_Mu_F"/>
    <property type="match status" value="1"/>
</dbReference>
<name>X1VD08_9ZZZZ</name>
<protein>
    <recommendedName>
        <fullName evidence="1">Phage head morphogenesis domain-containing protein</fullName>
    </recommendedName>
</protein>
<reference evidence="2" key="1">
    <citation type="journal article" date="2014" name="Front. Microbiol.">
        <title>High frequency of phylogenetically diverse reductive dehalogenase-homologous genes in deep subseafloor sedimentary metagenomes.</title>
        <authorList>
            <person name="Kawai M."/>
            <person name="Futagami T."/>
            <person name="Toyoda A."/>
            <person name="Takaki Y."/>
            <person name="Nishi S."/>
            <person name="Hori S."/>
            <person name="Arai W."/>
            <person name="Tsubouchi T."/>
            <person name="Morono Y."/>
            <person name="Uchiyama I."/>
            <person name="Ito T."/>
            <person name="Fujiyama A."/>
            <person name="Inagaki F."/>
            <person name="Takami H."/>
        </authorList>
    </citation>
    <scope>NUCLEOTIDE SEQUENCE</scope>
    <source>
        <strain evidence="2">Expedition CK06-06</strain>
    </source>
</reference>
<feature type="non-terminal residue" evidence="2">
    <location>
        <position position="1"/>
    </location>
</feature>
<dbReference type="EMBL" id="BARW01033618">
    <property type="protein sequence ID" value="GAJ11721.1"/>
    <property type="molecule type" value="Genomic_DNA"/>
</dbReference>
<organism evidence="2">
    <name type="scientific">marine sediment metagenome</name>
    <dbReference type="NCBI Taxonomy" id="412755"/>
    <lineage>
        <taxon>unclassified sequences</taxon>
        <taxon>metagenomes</taxon>
        <taxon>ecological metagenomes</taxon>
    </lineage>
</organism>
<sequence>REIANGLELGESIDKLRKRVIGRLGPDYIKNRAEMIARSETIYASNAGAELGYMQSGVVEGKKWLTAVDERTCNLCLDMDGRTAILGSTFDIESLKEDYGWEFDYSKGEMPHPPLHPRCRCTIIPIVKMVTKKPPRRGHLSEMPKDKAIEQFIKDAKVKGKVFKYKEAEEIWKHVKAYSGGAYRDLRSYQMNPAKFIRSQGAEFVKVIKKIDNNLGEFFKYSAKYKKDGILYRGID</sequence>
<feature type="domain" description="Phage head morphogenesis" evidence="1">
    <location>
        <begin position="2"/>
        <end position="124"/>
    </location>
</feature>
<accession>X1VD08</accession>
<feature type="non-terminal residue" evidence="2">
    <location>
        <position position="236"/>
    </location>
</feature>
<proteinExistence type="predicted"/>
<gene>
    <name evidence="2" type="ORF">S12H4_52913</name>
</gene>
<evidence type="ECO:0000313" key="2">
    <source>
        <dbReference type="EMBL" id="GAJ11721.1"/>
    </source>
</evidence>
<dbReference type="InterPro" id="IPR006528">
    <property type="entry name" value="Phage_head_morphogenesis_dom"/>
</dbReference>
<comment type="caution">
    <text evidence="2">The sequence shown here is derived from an EMBL/GenBank/DDBJ whole genome shotgun (WGS) entry which is preliminary data.</text>
</comment>
<dbReference type="AlphaFoldDB" id="X1VD08"/>